<dbReference type="Proteomes" id="UP000223913">
    <property type="component" value="Unassembled WGS sequence"/>
</dbReference>
<dbReference type="GO" id="GO:0016987">
    <property type="term" value="F:sigma factor activity"/>
    <property type="evidence" value="ECO:0007669"/>
    <property type="project" value="UniProtKB-KW"/>
</dbReference>
<evidence type="ECO:0000313" key="8">
    <source>
        <dbReference type="EMBL" id="PHN03347.1"/>
    </source>
</evidence>
<keyword evidence="9" id="KW-1185">Reference proteome</keyword>
<sequence>METVAQNTLQDLPDSTLVYQYQLTLNEIYFSTLYKRYYEKMNRYCLKALGNPTDAADMVQDVFLKAFEKLPTLNNPELWVAWLFRIARNKIINLHKRQALRPTDSLEDKTPDIPATNEIKEKLELEKKLLAIPRLLGKMPSQQARILRLKYIEHRTIENLCDELQLKESAVKMRLLRARTNIVKMYEDQSRVSA</sequence>
<gene>
    <name evidence="8" type="ORF">CRP01_27060</name>
</gene>
<dbReference type="InterPro" id="IPR013324">
    <property type="entry name" value="RNA_pol_sigma_r3/r4-like"/>
</dbReference>
<evidence type="ECO:0000256" key="3">
    <source>
        <dbReference type="ARBA" id="ARBA00023082"/>
    </source>
</evidence>
<evidence type="ECO:0000256" key="1">
    <source>
        <dbReference type="ARBA" id="ARBA00010641"/>
    </source>
</evidence>
<dbReference type="InterPro" id="IPR014284">
    <property type="entry name" value="RNA_pol_sigma-70_dom"/>
</dbReference>
<evidence type="ECO:0000313" key="9">
    <source>
        <dbReference type="Proteomes" id="UP000223913"/>
    </source>
</evidence>
<dbReference type="GO" id="GO:0006352">
    <property type="term" value="P:DNA-templated transcription initiation"/>
    <property type="evidence" value="ECO:0007669"/>
    <property type="project" value="InterPro"/>
</dbReference>
<dbReference type="InterPro" id="IPR013249">
    <property type="entry name" value="RNA_pol_sigma70_r4_t2"/>
</dbReference>
<evidence type="ECO:0000259" key="6">
    <source>
        <dbReference type="Pfam" id="PF04542"/>
    </source>
</evidence>
<dbReference type="PANTHER" id="PTHR43133">
    <property type="entry name" value="RNA POLYMERASE ECF-TYPE SIGMA FACTO"/>
    <property type="match status" value="1"/>
</dbReference>
<evidence type="ECO:0000256" key="2">
    <source>
        <dbReference type="ARBA" id="ARBA00023015"/>
    </source>
</evidence>
<keyword evidence="5" id="KW-0804">Transcription</keyword>
<dbReference type="RefSeq" id="WP_099153184.1">
    <property type="nucleotide sequence ID" value="NZ_PDUD01000032.1"/>
</dbReference>
<reference evidence="8 9" key="1">
    <citation type="submission" date="2017-10" db="EMBL/GenBank/DDBJ databases">
        <title>The draft genome sequence of Lewinella nigricans NBRC 102662.</title>
        <authorList>
            <person name="Wang K."/>
        </authorList>
    </citation>
    <scope>NUCLEOTIDE SEQUENCE [LARGE SCALE GENOMIC DNA]</scope>
    <source>
        <strain evidence="8 9">NBRC 102662</strain>
    </source>
</reference>
<evidence type="ECO:0000256" key="4">
    <source>
        <dbReference type="ARBA" id="ARBA00023125"/>
    </source>
</evidence>
<dbReference type="OrthoDB" id="795989at2"/>
<name>A0A2D0N4H9_FLAN2</name>
<keyword evidence="3" id="KW-0731">Sigma factor</keyword>
<dbReference type="SUPFAM" id="SSF88946">
    <property type="entry name" value="Sigma2 domain of RNA polymerase sigma factors"/>
    <property type="match status" value="1"/>
</dbReference>
<dbReference type="Gene3D" id="1.10.1740.10">
    <property type="match status" value="1"/>
</dbReference>
<dbReference type="GO" id="GO:0003677">
    <property type="term" value="F:DNA binding"/>
    <property type="evidence" value="ECO:0007669"/>
    <property type="project" value="UniProtKB-KW"/>
</dbReference>
<dbReference type="InterPro" id="IPR013325">
    <property type="entry name" value="RNA_pol_sigma_r2"/>
</dbReference>
<dbReference type="AlphaFoldDB" id="A0A2D0N4H9"/>
<dbReference type="Gene3D" id="1.10.10.10">
    <property type="entry name" value="Winged helix-like DNA-binding domain superfamily/Winged helix DNA-binding domain"/>
    <property type="match status" value="1"/>
</dbReference>
<protein>
    <recommendedName>
        <fullName evidence="10">Sigma-70 family RNA polymerase sigma factor</fullName>
    </recommendedName>
</protein>
<comment type="caution">
    <text evidence="8">The sequence shown here is derived from an EMBL/GenBank/DDBJ whole genome shotgun (WGS) entry which is preliminary data.</text>
</comment>
<proteinExistence type="inferred from homology"/>
<keyword evidence="4" id="KW-0238">DNA-binding</keyword>
<evidence type="ECO:0000259" key="7">
    <source>
        <dbReference type="Pfam" id="PF08281"/>
    </source>
</evidence>
<evidence type="ECO:0000256" key="5">
    <source>
        <dbReference type="ARBA" id="ARBA00023163"/>
    </source>
</evidence>
<dbReference type="InterPro" id="IPR039425">
    <property type="entry name" value="RNA_pol_sigma-70-like"/>
</dbReference>
<organism evidence="8 9">
    <name type="scientific">Flavilitoribacter nigricans (strain ATCC 23147 / DSM 23189 / NBRC 102662 / NCIMB 1420 / SS-2)</name>
    <name type="common">Lewinella nigricans</name>
    <dbReference type="NCBI Taxonomy" id="1122177"/>
    <lineage>
        <taxon>Bacteria</taxon>
        <taxon>Pseudomonadati</taxon>
        <taxon>Bacteroidota</taxon>
        <taxon>Saprospiria</taxon>
        <taxon>Saprospirales</taxon>
        <taxon>Lewinellaceae</taxon>
        <taxon>Flavilitoribacter</taxon>
    </lineage>
</organism>
<dbReference type="InterPro" id="IPR007627">
    <property type="entry name" value="RNA_pol_sigma70_r2"/>
</dbReference>
<dbReference type="InterPro" id="IPR036388">
    <property type="entry name" value="WH-like_DNA-bd_sf"/>
</dbReference>
<dbReference type="SUPFAM" id="SSF88659">
    <property type="entry name" value="Sigma3 and sigma4 domains of RNA polymerase sigma factors"/>
    <property type="match status" value="1"/>
</dbReference>
<dbReference type="Pfam" id="PF08281">
    <property type="entry name" value="Sigma70_r4_2"/>
    <property type="match status" value="1"/>
</dbReference>
<feature type="domain" description="RNA polymerase sigma factor 70 region 4 type 2" evidence="7">
    <location>
        <begin position="130"/>
        <end position="180"/>
    </location>
</feature>
<dbReference type="NCBIfam" id="TIGR02937">
    <property type="entry name" value="sigma70-ECF"/>
    <property type="match status" value="1"/>
</dbReference>
<comment type="similarity">
    <text evidence="1">Belongs to the sigma-70 factor family. ECF subfamily.</text>
</comment>
<evidence type="ECO:0008006" key="10">
    <source>
        <dbReference type="Google" id="ProtNLM"/>
    </source>
</evidence>
<keyword evidence="2" id="KW-0805">Transcription regulation</keyword>
<feature type="domain" description="RNA polymerase sigma-70 region 2" evidence="6">
    <location>
        <begin position="33"/>
        <end position="99"/>
    </location>
</feature>
<dbReference type="PANTHER" id="PTHR43133:SF8">
    <property type="entry name" value="RNA POLYMERASE SIGMA FACTOR HI_1459-RELATED"/>
    <property type="match status" value="1"/>
</dbReference>
<dbReference type="EMBL" id="PDUD01000032">
    <property type="protein sequence ID" value="PHN03347.1"/>
    <property type="molecule type" value="Genomic_DNA"/>
</dbReference>
<dbReference type="Pfam" id="PF04542">
    <property type="entry name" value="Sigma70_r2"/>
    <property type="match status" value="1"/>
</dbReference>
<accession>A0A2D0N4H9</accession>